<accession>A0AAW1TT75</accession>
<organism evidence="1 2">
    <name type="scientific">Henosepilachna vigintioctopunctata</name>
    <dbReference type="NCBI Taxonomy" id="420089"/>
    <lineage>
        <taxon>Eukaryota</taxon>
        <taxon>Metazoa</taxon>
        <taxon>Ecdysozoa</taxon>
        <taxon>Arthropoda</taxon>
        <taxon>Hexapoda</taxon>
        <taxon>Insecta</taxon>
        <taxon>Pterygota</taxon>
        <taxon>Neoptera</taxon>
        <taxon>Endopterygota</taxon>
        <taxon>Coleoptera</taxon>
        <taxon>Polyphaga</taxon>
        <taxon>Cucujiformia</taxon>
        <taxon>Coccinelloidea</taxon>
        <taxon>Coccinellidae</taxon>
        <taxon>Epilachninae</taxon>
        <taxon>Epilachnini</taxon>
        <taxon>Henosepilachna</taxon>
    </lineage>
</organism>
<dbReference type="Proteomes" id="UP001431783">
    <property type="component" value="Unassembled WGS sequence"/>
</dbReference>
<dbReference type="AlphaFoldDB" id="A0AAW1TT75"/>
<evidence type="ECO:0000313" key="2">
    <source>
        <dbReference type="Proteomes" id="UP001431783"/>
    </source>
</evidence>
<name>A0AAW1TT75_9CUCU</name>
<proteinExistence type="predicted"/>
<gene>
    <name evidence="1" type="ORF">WA026_022930</name>
</gene>
<dbReference type="PANTHER" id="PTHR46601">
    <property type="entry name" value="ULP_PROTEASE DOMAIN-CONTAINING PROTEIN"/>
    <property type="match status" value="1"/>
</dbReference>
<evidence type="ECO:0000313" key="1">
    <source>
        <dbReference type="EMBL" id="KAK9873518.1"/>
    </source>
</evidence>
<dbReference type="PANTHER" id="PTHR46601:SF1">
    <property type="entry name" value="ADF-H DOMAIN-CONTAINING PROTEIN"/>
    <property type="match status" value="1"/>
</dbReference>
<keyword evidence="2" id="KW-1185">Reference proteome</keyword>
<protein>
    <submittedName>
        <fullName evidence="1">Uncharacterized protein</fullName>
    </submittedName>
</protein>
<comment type="caution">
    <text evidence="1">The sequence shown here is derived from an EMBL/GenBank/DDBJ whole genome shotgun (WGS) entry which is preliminary data.</text>
</comment>
<sequence>MAKTHSFIANMQKELFVLKKENLSLGEVVINCNFAENYSFVIQDEVLSFHWTSTQATIHPFIIYYKWENKLKYLQYIFISDCLGHNTTSFYVFQNKLISILKENRKSTFWSEENNLLFRW</sequence>
<reference evidence="1 2" key="1">
    <citation type="submission" date="2023-03" db="EMBL/GenBank/DDBJ databases">
        <title>Genome insight into feeding habits of ladybird beetles.</title>
        <authorList>
            <person name="Li H.-S."/>
            <person name="Huang Y.-H."/>
            <person name="Pang H."/>
        </authorList>
    </citation>
    <scope>NUCLEOTIDE SEQUENCE [LARGE SCALE GENOMIC DNA]</scope>
    <source>
        <strain evidence="1">SYSU_2023b</strain>
        <tissue evidence="1">Whole body</tissue>
    </source>
</reference>
<dbReference type="EMBL" id="JARQZJ010000021">
    <property type="protein sequence ID" value="KAK9873518.1"/>
    <property type="molecule type" value="Genomic_DNA"/>
</dbReference>